<keyword evidence="10" id="KW-1185">Reference proteome</keyword>
<proteinExistence type="inferred from homology"/>
<keyword evidence="6" id="KW-0574">Periplasm</keyword>
<dbReference type="PANTHER" id="PTHR30504:SF3">
    <property type="entry name" value="GLUCANS BIOSYNTHESIS PROTEIN D"/>
    <property type="match status" value="1"/>
</dbReference>
<keyword evidence="5 7" id="KW-0732">Signal</keyword>
<dbReference type="Gene3D" id="2.70.98.10">
    <property type="match status" value="1"/>
</dbReference>
<dbReference type="InterPro" id="IPR006311">
    <property type="entry name" value="TAT_signal"/>
</dbReference>
<dbReference type="PROSITE" id="PS51318">
    <property type="entry name" value="TAT"/>
    <property type="match status" value="1"/>
</dbReference>
<evidence type="ECO:0000256" key="4">
    <source>
        <dbReference type="ARBA" id="ARBA00015372"/>
    </source>
</evidence>
<dbReference type="PANTHER" id="PTHR30504">
    <property type="entry name" value="GLUCANS BIOSYNTHESIS PROTEIN"/>
    <property type="match status" value="1"/>
</dbReference>
<dbReference type="AlphaFoldDB" id="A0A250L1F5"/>
<dbReference type="InterPro" id="IPR014718">
    <property type="entry name" value="GH-type_carb-bd"/>
</dbReference>
<evidence type="ECO:0000256" key="5">
    <source>
        <dbReference type="ARBA" id="ARBA00022729"/>
    </source>
</evidence>
<dbReference type="PIRSF" id="PIRSF006281">
    <property type="entry name" value="MdoG"/>
    <property type="match status" value="1"/>
</dbReference>
<dbReference type="InterPro" id="IPR014438">
    <property type="entry name" value="Glucan_biosyn_MdoG/MdoD"/>
</dbReference>
<dbReference type="InterPro" id="IPR007444">
    <property type="entry name" value="Glucan_biosyn_MdoG_C"/>
</dbReference>
<dbReference type="InterPro" id="IPR011013">
    <property type="entry name" value="Gal_mutarotase_sf_dom"/>
</dbReference>
<dbReference type="RefSeq" id="WP_119631278.1">
    <property type="nucleotide sequence ID" value="NZ_AP017928.1"/>
</dbReference>
<evidence type="ECO:0000256" key="7">
    <source>
        <dbReference type="SAM" id="SignalP"/>
    </source>
</evidence>
<accession>A0A250L1F5</accession>
<dbReference type="FunFam" id="2.70.98.10:FF:000001">
    <property type="entry name" value="Glucans biosynthesis protein G"/>
    <property type="match status" value="1"/>
</dbReference>
<evidence type="ECO:0000313" key="10">
    <source>
        <dbReference type="Proteomes" id="UP000266313"/>
    </source>
</evidence>
<dbReference type="InterPro" id="IPR014756">
    <property type="entry name" value="Ig_E-set"/>
</dbReference>
<feature type="chain" id="PRO_5012490541" description="Glucans biosynthesis protein D" evidence="7">
    <location>
        <begin position="30"/>
        <end position="529"/>
    </location>
</feature>
<dbReference type="SUPFAM" id="SSF74650">
    <property type="entry name" value="Galactose mutarotase-like"/>
    <property type="match status" value="1"/>
</dbReference>
<dbReference type="GO" id="GO:0051274">
    <property type="term" value="P:beta-glucan biosynthetic process"/>
    <property type="evidence" value="ECO:0007669"/>
    <property type="project" value="TreeGrafter"/>
</dbReference>
<evidence type="ECO:0000256" key="3">
    <source>
        <dbReference type="ARBA" id="ARBA00009284"/>
    </source>
</evidence>
<evidence type="ECO:0000256" key="1">
    <source>
        <dbReference type="ARBA" id="ARBA00004418"/>
    </source>
</evidence>
<sequence>MNQKLTRRGFLKSASLVALGGMFCNSACAARPTAIHGLRFGRAKPFSFDSLIERAAAMARAPYVSPPKPLPDIVQQIDYDAWGKIRYRPDYALFANGPSLYPATFFHVGQFFQKSVKMHVLEQGVAREILYSPKYFSMPKNSIAHKLPENTGFAGFRLQESRKRDDWRTQDWIAFLGASYFRAIGALGQYGLSARGVIVDSAEPTPEEFPDFTEFFIDGAPKEDQPVSVYALLNGPSLAGAYHFSIQRAEGVIQDVEMVLFLRKDIARLGLAPLTSMYWFSEKEKRRLEDWRPEVHDSDGLAIWNGSGERLWRPLINQPYAVTSSFSDQGPKGFGLLQRDRVFENYLDGVNYERRPSLWVEPLDDWGPGAVQLVELPTDDEIHDNIVAYWRPEGPASAGNSYRLRYRLHWMADEPYPAQVARCVATRVGRGGQPGKPRPRGVYKFCVEFAGPALDPLWGNSVKAEPIVTASSGTVSGAFIEPVPGTRRWRALFDLAPNGADPAELRLYIRGNGDALTETWLYQFRVRPD</sequence>
<feature type="domain" description="Glucan biosynthesis periplasmic MdoG C-terminal" evidence="8">
    <location>
        <begin position="46"/>
        <end position="524"/>
    </location>
</feature>
<dbReference type="GO" id="GO:0030288">
    <property type="term" value="C:outer membrane-bounded periplasmic space"/>
    <property type="evidence" value="ECO:0007669"/>
    <property type="project" value="TreeGrafter"/>
</dbReference>
<dbReference type="UniPathway" id="UPA00637"/>
<evidence type="ECO:0000313" key="9">
    <source>
        <dbReference type="EMBL" id="BBA36029.1"/>
    </source>
</evidence>
<dbReference type="InterPro" id="IPR013783">
    <property type="entry name" value="Ig-like_fold"/>
</dbReference>
<dbReference type="SUPFAM" id="SSF81296">
    <property type="entry name" value="E set domains"/>
    <property type="match status" value="1"/>
</dbReference>
<dbReference type="OrthoDB" id="335750at2"/>
<comment type="similarity">
    <text evidence="3">Belongs to the OpgD/OpgG family.</text>
</comment>
<evidence type="ECO:0000256" key="6">
    <source>
        <dbReference type="ARBA" id="ARBA00022764"/>
    </source>
</evidence>
<dbReference type="Pfam" id="PF04349">
    <property type="entry name" value="MdoG"/>
    <property type="match status" value="1"/>
</dbReference>
<evidence type="ECO:0000259" key="8">
    <source>
        <dbReference type="Pfam" id="PF04349"/>
    </source>
</evidence>
<feature type="signal peptide" evidence="7">
    <location>
        <begin position="1"/>
        <end position="29"/>
    </location>
</feature>
<dbReference type="KEGG" id="mmai:sS8_4099"/>
<comment type="subcellular location">
    <subcellularLocation>
        <location evidence="1">Periplasm</location>
    </subcellularLocation>
</comment>
<comment type="pathway">
    <text evidence="2">Glycan metabolism; osmoregulated periplasmic glucan (OPG) biosynthesis.</text>
</comment>
<evidence type="ECO:0000256" key="2">
    <source>
        <dbReference type="ARBA" id="ARBA00005001"/>
    </source>
</evidence>
<dbReference type="Proteomes" id="UP000266313">
    <property type="component" value="Chromosome"/>
</dbReference>
<dbReference type="GO" id="GO:0030246">
    <property type="term" value="F:carbohydrate binding"/>
    <property type="evidence" value="ECO:0007669"/>
    <property type="project" value="InterPro"/>
</dbReference>
<gene>
    <name evidence="9" type="ORF">sS8_4099</name>
</gene>
<reference evidence="9 10" key="1">
    <citation type="submission" date="2016-12" db="EMBL/GenBank/DDBJ databases">
        <title>Genome sequencing of Methylocaldum marinum.</title>
        <authorList>
            <person name="Takeuchi M."/>
            <person name="Kamagata Y."/>
            <person name="Hiraoka S."/>
            <person name="Oshima K."/>
            <person name="Hattori M."/>
            <person name="Iwasaki W."/>
        </authorList>
    </citation>
    <scope>NUCLEOTIDE SEQUENCE [LARGE SCALE GENOMIC DNA]</scope>
    <source>
        <strain evidence="9 10">S8</strain>
    </source>
</reference>
<dbReference type="EMBL" id="AP017928">
    <property type="protein sequence ID" value="BBA36029.1"/>
    <property type="molecule type" value="Genomic_DNA"/>
</dbReference>
<name>A0A250L1F5_9GAMM</name>
<dbReference type="Gene3D" id="2.60.40.10">
    <property type="entry name" value="Immunoglobulins"/>
    <property type="match status" value="1"/>
</dbReference>
<dbReference type="GO" id="GO:0003824">
    <property type="term" value="F:catalytic activity"/>
    <property type="evidence" value="ECO:0007669"/>
    <property type="project" value="InterPro"/>
</dbReference>
<organism evidence="9 10">
    <name type="scientific">Methylocaldum marinum</name>
    <dbReference type="NCBI Taxonomy" id="1432792"/>
    <lineage>
        <taxon>Bacteria</taxon>
        <taxon>Pseudomonadati</taxon>
        <taxon>Pseudomonadota</taxon>
        <taxon>Gammaproteobacteria</taxon>
        <taxon>Methylococcales</taxon>
        <taxon>Methylococcaceae</taxon>
        <taxon>Methylocaldum</taxon>
    </lineage>
</organism>
<protein>
    <recommendedName>
        <fullName evidence="4">Glucans biosynthesis protein D</fullName>
    </recommendedName>
</protein>